<dbReference type="PANTHER" id="PTHR34477:SF1">
    <property type="entry name" value="UPF0213 PROTEIN YHBQ"/>
    <property type="match status" value="1"/>
</dbReference>
<gene>
    <name evidence="3" type="ORF">A2773_04420</name>
</gene>
<organism evidence="3 4">
    <name type="scientific">Candidatus Gottesmanbacteria bacterium RIFCSPHIGHO2_01_FULL_39_10</name>
    <dbReference type="NCBI Taxonomy" id="1798375"/>
    <lineage>
        <taxon>Bacteria</taxon>
        <taxon>Candidatus Gottesmaniibacteriota</taxon>
    </lineage>
</organism>
<dbReference type="PANTHER" id="PTHR34477">
    <property type="entry name" value="UPF0213 PROTEIN YHBQ"/>
    <property type="match status" value="1"/>
</dbReference>
<accession>A0A1F5ZSM7</accession>
<dbReference type="EMBL" id="MFJE01000005">
    <property type="protein sequence ID" value="OGG15107.1"/>
    <property type="molecule type" value="Genomic_DNA"/>
</dbReference>
<name>A0A1F5ZSM7_9BACT</name>
<dbReference type="Proteomes" id="UP000177383">
    <property type="component" value="Unassembled WGS sequence"/>
</dbReference>
<dbReference type="Pfam" id="PF01541">
    <property type="entry name" value="GIY-YIG"/>
    <property type="match status" value="1"/>
</dbReference>
<feature type="domain" description="GIY-YIG" evidence="2">
    <location>
        <begin position="1"/>
        <end position="79"/>
    </location>
</feature>
<dbReference type="SUPFAM" id="SSF82771">
    <property type="entry name" value="GIY-YIG endonuclease"/>
    <property type="match status" value="1"/>
</dbReference>
<evidence type="ECO:0000313" key="4">
    <source>
        <dbReference type="Proteomes" id="UP000177383"/>
    </source>
</evidence>
<evidence type="ECO:0000313" key="3">
    <source>
        <dbReference type="EMBL" id="OGG15107.1"/>
    </source>
</evidence>
<comment type="similarity">
    <text evidence="1">Belongs to the UPF0213 family.</text>
</comment>
<evidence type="ECO:0000256" key="1">
    <source>
        <dbReference type="ARBA" id="ARBA00007435"/>
    </source>
</evidence>
<dbReference type="InterPro" id="IPR035901">
    <property type="entry name" value="GIY-YIG_endonuc_sf"/>
</dbReference>
<evidence type="ECO:0000259" key="2">
    <source>
        <dbReference type="PROSITE" id="PS50164"/>
    </source>
</evidence>
<dbReference type="STRING" id="1798375.A2773_04420"/>
<dbReference type="AlphaFoldDB" id="A0A1F5ZSM7"/>
<dbReference type="PROSITE" id="PS50164">
    <property type="entry name" value="GIY_YIG"/>
    <property type="match status" value="1"/>
</dbReference>
<dbReference type="CDD" id="cd10449">
    <property type="entry name" value="GIY-YIG_SLX1_like"/>
    <property type="match status" value="1"/>
</dbReference>
<reference evidence="3 4" key="1">
    <citation type="journal article" date="2016" name="Nat. Commun.">
        <title>Thousands of microbial genomes shed light on interconnected biogeochemical processes in an aquifer system.</title>
        <authorList>
            <person name="Anantharaman K."/>
            <person name="Brown C.T."/>
            <person name="Hug L.A."/>
            <person name="Sharon I."/>
            <person name="Castelle C.J."/>
            <person name="Probst A.J."/>
            <person name="Thomas B.C."/>
            <person name="Singh A."/>
            <person name="Wilkins M.J."/>
            <person name="Karaoz U."/>
            <person name="Brodie E.L."/>
            <person name="Williams K.H."/>
            <person name="Hubbard S.S."/>
            <person name="Banfield J.F."/>
        </authorList>
    </citation>
    <scope>NUCLEOTIDE SEQUENCE [LARGE SCALE GENOMIC DNA]</scope>
</reference>
<dbReference type="Gene3D" id="3.40.1440.10">
    <property type="entry name" value="GIY-YIG endonuclease"/>
    <property type="match status" value="1"/>
</dbReference>
<dbReference type="InterPro" id="IPR000305">
    <property type="entry name" value="GIY-YIG_endonuc"/>
</dbReference>
<dbReference type="InterPro" id="IPR050190">
    <property type="entry name" value="UPF0213_domain"/>
</dbReference>
<sequence length="84" mass="9463">MTWSVYALKSLKDGNLYIGLSSDPIRRVKEHNAGQCASTKGRGPFIMIYQEECGTSRIDARKREKYLKSGIGREFLKNIINPGV</sequence>
<comment type="caution">
    <text evidence="3">The sequence shown here is derived from an EMBL/GenBank/DDBJ whole genome shotgun (WGS) entry which is preliminary data.</text>
</comment>
<protein>
    <recommendedName>
        <fullName evidence="2">GIY-YIG domain-containing protein</fullName>
    </recommendedName>
</protein>
<proteinExistence type="inferred from homology"/>